<dbReference type="InterPro" id="IPR000485">
    <property type="entry name" value="AsnC-type_HTH_dom"/>
</dbReference>
<sequence length="239" mass="27764">MKTNKNFLPRNMQFKLPRPPRLNNRPNLSEAVYEIVKQRLLSQQLEPGTKLREEDLADQLGVSRTPVREAINKLEREGLVEIIPRYGTFVPNISPKDVEEIYQLRETLEGLAIRLALPRFSKNKLLELTRIHKECEAPIEKGDFDPFIRVDTAFHHLLVKLSKNERLIRLMSNLDNQIRLGRLESFSVPGRAKKSLEEHETVIEAMLKGDADEAEELLRQHSRNAKDNILRFLKMKKGE</sequence>
<organism evidence="5 6">
    <name type="scientific">Aerophobetes bacterium</name>
    <dbReference type="NCBI Taxonomy" id="2030807"/>
    <lineage>
        <taxon>Bacteria</taxon>
        <taxon>Candidatus Aerophobota</taxon>
    </lineage>
</organism>
<dbReference type="CDD" id="cd07377">
    <property type="entry name" value="WHTH_GntR"/>
    <property type="match status" value="1"/>
</dbReference>
<protein>
    <submittedName>
        <fullName evidence="5">GntR family transcriptional regulator</fullName>
    </submittedName>
</protein>
<dbReference type="InterPro" id="IPR036390">
    <property type="entry name" value="WH_DNA-bd_sf"/>
</dbReference>
<keyword evidence="1" id="KW-0805">Transcription regulation</keyword>
<dbReference type="SUPFAM" id="SSF46785">
    <property type="entry name" value="Winged helix' DNA-binding domain"/>
    <property type="match status" value="1"/>
</dbReference>
<dbReference type="SMART" id="SM00345">
    <property type="entry name" value="HTH_GNTR"/>
    <property type="match status" value="1"/>
</dbReference>
<dbReference type="SUPFAM" id="SSF48008">
    <property type="entry name" value="GntR ligand-binding domain-like"/>
    <property type="match status" value="1"/>
</dbReference>
<dbReference type="AlphaFoldDB" id="A0A523WBX2"/>
<dbReference type="PRINTS" id="PR00033">
    <property type="entry name" value="HTHASNC"/>
</dbReference>
<evidence type="ECO:0000256" key="1">
    <source>
        <dbReference type="ARBA" id="ARBA00023015"/>
    </source>
</evidence>
<dbReference type="Gene3D" id="1.20.120.530">
    <property type="entry name" value="GntR ligand-binding domain-like"/>
    <property type="match status" value="1"/>
</dbReference>
<dbReference type="EMBL" id="SOIZ01000052">
    <property type="protein sequence ID" value="TET64481.1"/>
    <property type="molecule type" value="Genomic_DNA"/>
</dbReference>
<dbReference type="GO" id="GO:0003700">
    <property type="term" value="F:DNA-binding transcription factor activity"/>
    <property type="evidence" value="ECO:0007669"/>
    <property type="project" value="InterPro"/>
</dbReference>
<dbReference type="PANTHER" id="PTHR43537:SF24">
    <property type="entry name" value="GLUCONATE OPERON TRANSCRIPTIONAL REPRESSOR"/>
    <property type="match status" value="1"/>
</dbReference>
<evidence type="ECO:0000313" key="5">
    <source>
        <dbReference type="EMBL" id="TET64481.1"/>
    </source>
</evidence>
<dbReference type="InterPro" id="IPR036388">
    <property type="entry name" value="WH-like_DNA-bd_sf"/>
</dbReference>
<proteinExistence type="predicted"/>
<gene>
    <name evidence="5" type="ORF">E3J48_01095</name>
</gene>
<dbReference type="Proteomes" id="UP000319130">
    <property type="component" value="Unassembled WGS sequence"/>
</dbReference>
<evidence type="ECO:0000256" key="3">
    <source>
        <dbReference type="ARBA" id="ARBA00023163"/>
    </source>
</evidence>
<dbReference type="PANTHER" id="PTHR43537">
    <property type="entry name" value="TRANSCRIPTIONAL REGULATOR, GNTR FAMILY"/>
    <property type="match status" value="1"/>
</dbReference>
<accession>A0A523WBX2</accession>
<name>A0A523WBX2_UNCAE</name>
<keyword evidence="2" id="KW-0238">DNA-binding</keyword>
<reference evidence="5 6" key="1">
    <citation type="submission" date="2019-03" db="EMBL/GenBank/DDBJ databases">
        <title>Metabolic potential of uncultured bacteria and archaea associated with petroleum seepage in deep-sea sediments.</title>
        <authorList>
            <person name="Dong X."/>
            <person name="Hubert C."/>
        </authorList>
    </citation>
    <scope>NUCLEOTIDE SEQUENCE [LARGE SCALE GENOMIC DNA]</scope>
    <source>
        <strain evidence="5">E29_bin52</strain>
    </source>
</reference>
<dbReference type="Gene3D" id="1.10.10.10">
    <property type="entry name" value="Winged helix-like DNA-binding domain superfamily/Winged helix DNA-binding domain"/>
    <property type="match status" value="1"/>
</dbReference>
<dbReference type="InterPro" id="IPR000524">
    <property type="entry name" value="Tscrpt_reg_HTH_GntR"/>
</dbReference>
<comment type="caution">
    <text evidence="5">The sequence shown here is derived from an EMBL/GenBank/DDBJ whole genome shotgun (WGS) entry which is preliminary data.</text>
</comment>
<keyword evidence="3" id="KW-0804">Transcription</keyword>
<evidence type="ECO:0000313" key="6">
    <source>
        <dbReference type="Proteomes" id="UP000319130"/>
    </source>
</evidence>
<dbReference type="Pfam" id="PF07729">
    <property type="entry name" value="FCD"/>
    <property type="match status" value="1"/>
</dbReference>
<dbReference type="GO" id="GO:0043565">
    <property type="term" value="F:sequence-specific DNA binding"/>
    <property type="evidence" value="ECO:0007669"/>
    <property type="project" value="InterPro"/>
</dbReference>
<evidence type="ECO:0000256" key="2">
    <source>
        <dbReference type="ARBA" id="ARBA00023125"/>
    </source>
</evidence>
<dbReference type="PRINTS" id="PR00035">
    <property type="entry name" value="HTHGNTR"/>
</dbReference>
<evidence type="ECO:0000259" key="4">
    <source>
        <dbReference type="PROSITE" id="PS50949"/>
    </source>
</evidence>
<dbReference type="SMART" id="SM00895">
    <property type="entry name" value="FCD"/>
    <property type="match status" value="1"/>
</dbReference>
<dbReference type="PROSITE" id="PS50949">
    <property type="entry name" value="HTH_GNTR"/>
    <property type="match status" value="1"/>
</dbReference>
<dbReference type="InterPro" id="IPR008920">
    <property type="entry name" value="TF_FadR/GntR_C"/>
</dbReference>
<feature type="domain" description="HTH gntR-type" evidence="4">
    <location>
        <begin position="26"/>
        <end position="93"/>
    </location>
</feature>
<dbReference type="InterPro" id="IPR011711">
    <property type="entry name" value="GntR_C"/>
</dbReference>
<dbReference type="Pfam" id="PF00392">
    <property type="entry name" value="GntR"/>
    <property type="match status" value="1"/>
</dbReference>